<evidence type="ECO:0000313" key="3">
    <source>
        <dbReference type="Proteomes" id="UP000230935"/>
    </source>
</evidence>
<organism evidence="2 3">
    <name type="scientific">Candidatus Buchananbacteria bacterium CG10_big_fil_rev_8_21_14_0_10_42_9</name>
    <dbReference type="NCBI Taxonomy" id="1974526"/>
    <lineage>
        <taxon>Bacteria</taxon>
        <taxon>Candidatus Buchananiibacteriota</taxon>
    </lineage>
</organism>
<feature type="domain" description="Methyltransferase type 11" evidence="1">
    <location>
        <begin position="26"/>
        <end position="123"/>
    </location>
</feature>
<proteinExistence type="predicted"/>
<name>A0A2H0W427_9BACT</name>
<dbReference type="AlphaFoldDB" id="A0A2H0W427"/>
<dbReference type="Gene3D" id="3.40.50.150">
    <property type="entry name" value="Vaccinia Virus protein VP39"/>
    <property type="match status" value="1"/>
</dbReference>
<dbReference type="Proteomes" id="UP000230935">
    <property type="component" value="Unassembled WGS sequence"/>
</dbReference>
<dbReference type="Pfam" id="PF08241">
    <property type="entry name" value="Methyltransf_11"/>
    <property type="match status" value="1"/>
</dbReference>
<protein>
    <recommendedName>
        <fullName evidence="1">Methyltransferase type 11 domain-containing protein</fullName>
    </recommendedName>
</protein>
<accession>A0A2H0W427</accession>
<gene>
    <name evidence="2" type="ORF">COT81_01895</name>
</gene>
<reference evidence="3" key="1">
    <citation type="submission" date="2017-09" db="EMBL/GenBank/DDBJ databases">
        <title>Depth-based differentiation of microbial function through sediment-hosted aquifers and enrichment of novel symbionts in the deep terrestrial subsurface.</title>
        <authorList>
            <person name="Probst A.J."/>
            <person name="Ladd B."/>
            <person name="Jarett J.K."/>
            <person name="Geller-Mcgrath D.E."/>
            <person name="Sieber C.M.K."/>
            <person name="Emerson J.B."/>
            <person name="Anantharaman K."/>
            <person name="Thomas B.C."/>
            <person name="Malmstrom R."/>
            <person name="Stieglmeier M."/>
            <person name="Klingl A."/>
            <person name="Woyke T."/>
            <person name="Ryan C.M."/>
            <person name="Banfield J.F."/>
        </authorList>
    </citation>
    <scope>NUCLEOTIDE SEQUENCE [LARGE SCALE GENOMIC DNA]</scope>
</reference>
<sequence length="235" mass="26505">MNLVIRPSKAYLFDRLEKELKKFTYGVGIDAASANFKNRKMFKTDRYYGIDSDLAALKNGVEKYNSGNTFGIYADMKKLDALPSGSAEVVVSTNSLDHLPGQDKIVAIEHLCRITAKPGELLFQLSMDNLFPDAIKMAQKYFSNVKIVYYKNLASRLYESIFERKGDLGSHPIAGLRPFRLFAWLISRLEFLTGFTKIGNQQALVFCKNKKGDLPESNFDLSKISADGRIYSLID</sequence>
<dbReference type="InterPro" id="IPR013216">
    <property type="entry name" value="Methyltransf_11"/>
</dbReference>
<evidence type="ECO:0000259" key="1">
    <source>
        <dbReference type="Pfam" id="PF08241"/>
    </source>
</evidence>
<dbReference type="EMBL" id="PEZZ01000012">
    <property type="protein sequence ID" value="PIS05291.1"/>
    <property type="molecule type" value="Genomic_DNA"/>
</dbReference>
<comment type="caution">
    <text evidence="2">The sequence shown here is derived from an EMBL/GenBank/DDBJ whole genome shotgun (WGS) entry which is preliminary data.</text>
</comment>
<dbReference type="SUPFAM" id="SSF53335">
    <property type="entry name" value="S-adenosyl-L-methionine-dependent methyltransferases"/>
    <property type="match status" value="1"/>
</dbReference>
<dbReference type="GO" id="GO:0008757">
    <property type="term" value="F:S-adenosylmethionine-dependent methyltransferase activity"/>
    <property type="evidence" value="ECO:0007669"/>
    <property type="project" value="InterPro"/>
</dbReference>
<dbReference type="InterPro" id="IPR029063">
    <property type="entry name" value="SAM-dependent_MTases_sf"/>
</dbReference>
<evidence type="ECO:0000313" key="2">
    <source>
        <dbReference type="EMBL" id="PIS05291.1"/>
    </source>
</evidence>